<evidence type="ECO:0000313" key="10">
    <source>
        <dbReference type="EMBL" id="MBN3293564.1"/>
    </source>
</evidence>
<dbReference type="PIRSF" id="PIRSF001620">
    <property type="entry name" value="TFPI"/>
    <property type="match status" value="1"/>
</dbReference>
<keyword evidence="8" id="KW-0732">Signal</keyword>
<dbReference type="InterPro" id="IPR002223">
    <property type="entry name" value="Kunitz_BPTI"/>
</dbReference>
<keyword evidence="4" id="KW-0722">Serine protease inhibitor</keyword>
<feature type="non-terminal residue" evidence="10">
    <location>
        <position position="267"/>
    </location>
</feature>
<accession>A0ABS2Z4A2</accession>
<gene>
    <name evidence="10" type="primary">Tfpi_1</name>
    <name evidence="10" type="ORF">GTO92_0018690</name>
</gene>
<feature type="domain" description="BPTI/Kunitz inhibitor" evidence="9">
    <location>
        <begin position="45"/>
        <end position="95"/>
    </location>
</feature>
<dbReference type="InterPro" id="IPR050098">
    <property type="entry name" value="TFPI/VKTCI-like"/>
</dbReference>
<evidence type="ECO:0000259" key="9">
    <source>
        <dbReference type="PROSITE" id="PS50279"/>
    </source>
</evidence>
<evidence type="ECO:0000256" key="1">
    <source>
        <dbReference type="ARBA" id="ARBA00022690"/>
    </source>
</evidence>
<evidence type="ECO:0000256" key="8">
    <source>
        <dbReference type="SAM" id="SignalP"/>
    </source>
</evidence>
<keyword evidence="7" id="KW-0325">Glycoprotein</keyword>
<dbReference type="SUPFAM" id="SSF57362">
    <property type="entry name" value="BPTI-like"/>
    <property type="match status" value="3"/>
</dbReference>
<dbReference type="PRINTS" id="PR00759">
    <property type="entry name" value="BASICPTASE"/>
</dbReference>
<feature type="signal peptide" evidence="8">
    <location>
        <begin position="1"/>
        <end position="21"/>
    </location>
</feature>
<protein>
    <submittedName>
        <fullName evidence="10">TFPI1 inhibitor</fullName>
    </submittedName>
</protein>
<dbReference type="Gene3D" id="4.10.410.10">
    <property type="entry name" value="Pancreatic trypsin inhibitor Kunitz domain"/>
    <property type="match status" value="3"/>
</dbReference>
<dbReference type="InterPro" id="IPR008296">
    <property type="entry name" value="TFPI-like"/>
</dbReference>
<dbReference type="Pfam" id="PF00014">
    <property type="entry name" value="Kunitz_BPTI"/>
    <property type="match status" value="3"/>
</dbReference>
<sequence>MEDAVEICVLLLLLGVTLSFAEEPLDELEGAGASLPELKLFHHFCAYKMDEGPCKALTSRWYFNIETQKCEPFDYGGCRGNENNFETEAICQEMCILRNKKDACNLDEDPGPCRGLITRYFYDVRKQKCERFLYGGCLGNANNFRTSQDCWESCSNASHIGTVPENGTRGVSGHPTDAPKKMPLASDLNVPDFCQSPQERGTCTAAIKRWSFSAHAGRCHPFTYSGCGGNNNNFSTRKDCMRVCAKGDKNQGKIRIKKKNRKVILGG</sequence>
<evidence type="ECO:0000256" key="5">
    <source>
        <dbReference type="ARBA" id="ARBA00023084"/>
    </source>
</evidence>
<comment type="caution">
    <text evidence="10">The sequence shown here is derived from an EMBL/GenBank/DDBJ whole genome shotgun (WGS) entry which is preliminary data.</text>
</comment>
<dbReference type="PROSITE" id="PS00280">
    <property type="entry name" value="BPTI_KUNITZ_1"/>
    <property type="match status" value="3"/>
</dbReference>
<keyword evidence="11" id="KW-1185">Reference proteome</keyword>
<reference evidence="10" key="1">
    <citation type="journal article" date="2021" name="Cell">
        <title>Tracing the genetic footprints of vertebrate landing in non-teleost ray-finned fishes.</title>
        <authorList>
            <person name="Bi X."/>
            <person name="Wang K."/>
            <person name="Yang L."/>
            <person name="Pan H."/>
            <person name="Jiang H."/>
            <person name="Wei Q."/>
            <person name="Fang M."/>
            <person name="Yu H."/>
            <person name="Zhu C."/>
            <person name="Cai Y."/>
            <person name="He Y."/>
            <person name="Gan X."/>
            <person name="Zeng H."/>
            <person name="Yu D."/>
            <person name="Zhu Y."/>
            <person name="Jiang H."/>
            <person name="Qiu Q."/>
            <person name="Yang H."/>
            <person name="Zhang Y.E."/>
            <person name="Wang W."/>
            <person name="Zhu M."/>
            <person name="He S."/>
            <person name="Zhang G."/>
        </authorList>
    </citation>
    <scope>NUCLEOTIDE SEQUENCE</scope>
    <source>
        <strain evidence="10">Bchr_001</strain>
    </source>
</reference>
<evidence type="ECO:0000256" key="4">
    <source>
        <dbReference type="ARBA" id="ARBA00022900"/>
    </source>
</evidence>
<keyword evidence="2" id="KW-0356">Hemostasis</keyword>
<feature type="non-terminal residue" evidence="10">
    <location>
        <position position="1"/>
    </location>
</feature>
<evidence type="ECO:0000256" key="7">
    <source>
        <dbReference type="ARBA" id="ARBA00023180"/>
    </source>
</evidence>
<dbReference type="InterPro" id="IPR020901">
    <property type="entry name" value="Prtase_inh_Kunz-CS"/>
</dbReference>
<organism evidence="10 11">
    <name type="scientific">Polypterus senegalus</name>
    <name type="common">Senegal bichir</name>
    <dbReference type="NCBI Taxonomy" id="55291"/>
    <lineage>
        <taxon>Eukaryota</taxon>
        <taxon>Metazoa</taxon>
        <taxon>Chordata</taxon>
        <taxon>Craniata</taxon>
        <taxon>Vertebrata</taxon>
        <taxon>Euteleostomi</taxon>
        <taxon>Actinopterygii</taxon>
        <taxon>Polypteriformes</taxon>
        <taxon>Polypteridae</taxon>
        <taxon>Polypterus</taxon>
    </lineage>
</organism>
<dbReference type="EMBL" id="JAAWVN010022307">
    <property type="protein sequence ID" value="MBN3293564.1"/>
    <property type="molecule type" value="Genomic_DNA"/>
</dbReference>
<proteinExistence type="predicted"/>
<dbReference type="SMART" id="SM00131">
    <property type="entry name" value="KU"/>
    <property type="match status" value="3"/>
</dbReference>
<name>A0ABS2Z4A2_POLSE</name>
<keyword evidence="3" id="KW-0677">Repeat</keyword>
<feature type="chain" id="PRO_5046659512" evidence="8">
    <location>
        <begin position="22"/>
        <end position="267"/>
    </location>
</feature>
<keyword evidence="5" id="KW-0094">Blood coagulation</keyword>
<keyword evidence="1" id="KW-0646">Protease inhibitor</keyword>
<dbReference type="PROSITE" id="PS50279">
    <property type="entry name" value="BPTI_KUNITZ_2"/>
    <property type="match status" value="3"/>
</dbReference>
<dbReference type="InterPro" id="IPR036880">
    <property type="entry name" value="Kunitz_BPTI_sf"/>
</dbReference>
<evidence type="ECO:0000256" key="3">
    <source>
        <dbReference type="ARBA" id="ARBA00022737"/>
    </source>
</evidence>
<evidence type="ECO:0000256" key="2">
    <source>
        <dbReference type="ARBA" id="ARBA00022696"/>
    </source>
</evidence>
<evidence type="ECO:0000256" key="6">
    <source>
        <dbReference type="ARBA" id="ARBA00023157"/>
    </source>
</evidence>
<dbReference type="PANTHER" id="PTHR10083:SF374">
    <property type="entry name" value="BPTI_KUNITZ INHIBITOR DOMAIN-CONTAINING PROTEIN"/>
    <property type="match status" value="1"/>
</dbReference>
<dbReference type="PANTHER" id="PTHR10083">
    <property type="entry name" value="KUNITZ-TYPE PROTEASE INHIBITOR-RELATED"/>
    <property type="match status" value="1"/>
</dbReference>
<evidence type="ECO:0000313" key="11">
    <source>
        <dbReference type="Proteomes" id="UP001166052"/>
    </source>
</evidence>
<keyword evidence="6" id="KW-1015">Disulfide bond</keyword>
<dbReference type="Proteomes" id="UP001166052">
    <property type="component" value="Unassembled WGS sequence"/>
</dbReference>
<feature type="domain" description="BPTI/Kunitz inhibitor" evidence="9">
    <location>
        <begin position="104"/>
        <end position="154"/>
    </location>
</feature>
<feature type="domain" description="BPTI/Kunitz inhibitor" evidence="9">
    <location>
        <begin position="194"/>
        <end position="244"/>
    </location>
</feature>